<feature type="signal peptide" evidence="3">
    <location>
        <begin position="1"/>
        <end position="25"/>
    </location>
</feature>
<evidence type="ECO:0000256" key="2">
    <source>
        <dbReference type="SAM" id="Phobius"/>
    </source>
</evidence>
<dbReference type="AlphaFoldDB" id="A0A922CPU7"/>
<feature type="region of interest" description="Disordered" evidence="1">
    <location>
        <begin position="97"/>
        <end position="143"/>
    </location>
</feature>
<dbReference type="EMBL" id="JH668451">
    <property type="protein sequence ID" value="KAG6453846.1"/>
    <property type="molecule type" value="Genomic_DNA"/>
</dbReference>
<feature type="region of interest" description="Disordered" evidence="1">
    <location>
        <begin position="829"/>
        <end position="853"/>
    </location>
</feature>
<feature type="chain" id="PRO_5038324628" evidence="3">
    <location>
        <begin position="26"/>
        <end position="912"/>
    </location>
</feature>
<feature type="region of interest" description="Disordered" evidence="1">
    <location>
        <begin position="608"/>
        <end position="648"/>
    </location>
</feature>
<feature type="compositionally biased region" description="Pro residues" evidence="1">
    <location>
        <begin position="835"/>
        <end position="850"/>
    </location>
</feature>
<accession>A0A922CPU7</accession>
<evidence type="ECO:0000313" key="5">
    <source>
        <dbReference type="Proteomes" id="UP000791440"/>
    </source>
</evidence>
<feature type="compositionally biased region" description="Low complexity" evidence="1">
    <location>
        <begin position="609"/>
        <end position="622"/>
    </location>
</feature>
<reference evidence="4" key="2">
    <citation type="submission" date="2020-12" db="EMBL/GenBank/DDBJ databases">
        <authorList>
            <person name="Kanost M."/>
        </authorList>
    </citation>
    <scope>NUCLEOTIDE SEQUENCE</scope>
</reference>
<evidence type="ECO:0000256" key="3">
    <source>
        <dbReference type="SAM" id="SignalP"/>
    </source>
</evidence>
<keyword evidence="2" id="KW-0812">Transmembrane</keyword>
<gene>
    <name evidence="4" type="ORF">O3G_MSEX008355</name>
</gene>
<evidence type="ECO:0000313" key="4">
    <source>
        <dbReference type="EMBL" id="KAG6453846.1"/>
    </source>
</evidence>
<proteinExistence type="predicted"/>
<feature type="region of interest" description="Disordered" evidence="1">
    <location>
        <begin position="181"/>
        <end position="383"/>
    </location>
</feature>
<keyword evidence="3" id="KW-0732">Signal</keyword>
<feature type="compositionally biased region" description="Basic residues" evidence="1">
    <location>
        <begin position="288"/>
        <end position="297"/>
    </location>
</feature>
<reference evidence="4" key="1">
    <citation type="journal article" date="2016" name="Insect Biochem. Mol. Biol.">
        <title>Multifaceted biological insights from a draft genome sequence of the tobacco hornworm moth, Manduca sexta.</title>
        <authorList>
            <person name="Kanost M.R."/>
            <person name="Arrese E.L."/>
            <person name="Cao X."/>
            <person name="Chen Y.R."/>
            <person name="Chellapilla S."/>
            <person name="Goldsmith M.R."/>
            <person name="Grosse-Wilde E."/>
            <person name="Heckel D.G."/>
            <person name="Herndon N."/>
            <person name="Jiang H."/>
            <person name="Papanicolaou A."/>
            <person name="Qu J."/>
            <person name="Soulages J.L."/>
            <person name="Vogel H."/>
            <person name="Walters J."/>
            <person name="Waterhouse R.M."/>
            <person name="Ahn S.J."/>
            <person name="Almeida F.C."/>
            <person name="An C."/>
            <person name="Aqrawi P."/>
            <person name="Bretschneider A."/>
            <person name="Bryant W.B."/>
            <person name="Bucks S."/>
            <person name="Chao H."/>
            <person name="Chevignon G."/>
            <person name="Christen J.M."/>
            <person name="Clarke D.F."/>
            <person name="Dittmer N.T."/>
            <person name="Ferguson L.C.F."/>
            <person name="Garavelou S."/>
            <person name="Gordon K.H.J."/>
            <person name="Gunaratna R.T."/>
            <person name="Han Y."/>
            <person name="Hauser F."/>
            <person name="He Y."/>
            <person name="Heidel-Fischer H."/>
            <person name="Hirsh A."/>
            <person name="Hu Y."/>
            <person name="Jiang H."/>
            <person name="Kalra D."/>
            <person name="Klinner C."/>
            <person name="Konig C."/>
            <person name="Kovar C."/>
            <person name="Kroll A.R."/>
            <person name="Kuwar S.S."/>
            <person name="Lee S.L."/>
            <person name="Lehman R."/>
            <person name="Li K."/>
            <person name="Li Z."/>
            <person name="Liang H."/>
            <person name="Lovelace S."/>
            <person name="Lu Z."/>
            <person name="Mansfield J.H."/>
            <person name="McCulloch K.J."/>
            <person name="Mathew T."/>
            <person name="Morton B."/>
            <person name="Muzny D.M."/>
            <person name="Neunemann D."/>
            <person name="Ongeri F."/>
            <person name="Pauchet Y."/>
            <person name="Pu L.L."/>
            <person name="Pyrousis I."/>
            <person name="Rao X.J."/>
            <person name="Redding A."/>
            <person name="Roesel C."/>
            <person name="Sanchez-Gracia A."/>
            <person name="Schaack S."/>
            <person name="Shukla A."/>
            <person name="Tetreau G."/>
            <person name="Wang Y."/>
            <person name="Xiong G.H."/>
            <person name="Traut W."/>
            <person name="Walsh T.K."/>
            <person name="Worley K.C."/>
            <person name="Wu D."/>
            <person name="Wu W."/>
            <person name="Wu Y.Q."/>
            <person name="Zhang X."/>
            <person name="Zou Z."/>
            <person name="Zucker H."/>
            <person name="Briscoe A.D."/>
            <person name="Burmester T."/>
            <person name="Clem R.J."/>
            <person name="Feyereisen R."/>
            <person name="Grimmelikhuijzen C.J.P."/>
            <person name="Hamodrakas S.J."/>
            <person name="Hansson B.S."/>
            <person name="Huguet E."/>
            <person name="Jermiin L.S."/>
            <person name="Lan Q."/>
            <person name="Lehman H.K."/>
            <person name="Lorenzen M."/>
            <person name="Merzendorfer H."/>
            <person name="Michalopoulos I."/>
            <person name="Morton D.B."/>
            <person name="Muthukrishnan S."/>
            <person name="Oakeshott J.G."/>
            <person name="Palmer W."/>
            <person name="Park Y."/>
            <person name="Passarelli A.L."/>
            <person name="Rozas J."/>
            <person name="Schwartz L.M."/>
            <person name="Smith W."/>
            <person name="Southgate A."/>
            <person name="Vilcinskas A."/>
            <person name="Vogt R."/>
            <person name="Wang P."/>
            <person name="Werren J."/>
            <person name="Yu X.Q."/>
            <person name="Zhou J.J."/>
            <person name="Brown S.J."/>
            <person name="Scherer S.E."/>
            <person name="Richards S."/>
            <person name="Blissard G.W."/>
        </authorList>
    </citation>
    <scope>NUCLEOTIDE SEQUENCE</scope>
</reference>
<sequence>MARRKSACVKWTLVLLCVVCPFVYSRPQDASQDSTVSSITDTTENPLRAVTQKISEEPKPVPVASAAAVPDSARDVKSKLPIRDSIKIVASQLLDKPENESANTPVADTRVPPKLKSQLSNKHKIKTRNEDGEGTYNGHAGEAVPITLDDVDTENKISDVTNESSTSNDGISTWILVSNPTNASTVSTEPTKTEEAQKKPKPPANKNKAKRPQNNKTVPKRPAVGNNKGDMMASASSINENAYTKIRDTAPTNVQKTKSTPNQRTTTMSSTEVTIPKKEVTKSQSIAKSKKKNKNKQKVTTEVPEENESALLPMEPKEQEIELEVSTPPTTTKKPKRSSSKSKNKTKKRKTSTPKPESETEITEIKTSGNKTKSAKPAKKPEQTGTITTQLYNYFSREVMPSVGVGVIGLASLVGIASYFLYPFSTPVRRTFEVDKKDDIYNYNAEEYANDGNGQAEEEMLGTVLAGMPTHAKQKLNPYAAQTPHINRYPVKKDQDLRYRHGAVYDPNYSRYPQQKTGIAHAAVYAKPVNYNPQYETRHVYTTESKYNFDKPQSYTPYPAVEPIYAAPQTGSGVSSYGNDNTNSVVYGVKPTSDSDFKPVYPYNSQFFSESTSSPVTYSPTSMYLGSNNEEQEASVESSSQSNESDENKFVVGNVPKELVDSATPAVVPEHGPRKLKKRSISSSLEEILRAEKENKDIFISNEIDDSYSVPVRNLAAVSEPLPMNDVEKPKEVIPIYAVSMDPAKEQNTESTTLKNEIIESVSTLPVSNDREKTNTATESDTEVTTKTFKVYEVFPGVSSPKVKDATKYETTTQFRNMMTETTTDIKLETTSTLPPSPSPVSDPSSPKPTQPDVITYPPLNQSGGFFTFLKRLVEFKYRLGLSILQSTSESLNRYLRSMEDTMTKVAKASRT</sequence>
<feature type="compositionally biased region" description="Basic residues" evidence="1">
    <location>
        <begin position="333"/>
        <end position="352"/>
    </location>
</feature>
<organism evidence="4 5">
    <name type="scientific">Manduca sexta</name>
    <name type="common">Tobacco hawkmoth</name>
    <name type="synonym">Tobacco hornworm</name>
    <dbReference type="NCBI Taxonomy" id="7130"/>
    <lineage>
        <taxon>Eukaryota</taxon>
        <taxon>Metazoa</taxon>
        <taxon>Ecdysozoa</taxon>
        <taxon>Arthropoda</taxon>
        <taxon>Hexapoda</taxon>
        <taxon>Insecta</taxon>
        <taxon>Pterygota</taxon>
        <taxon>Neoptera</taxon>
        <taxon>Endopterygota</taxon>
        <taxon>Lepidoptera</taxon>
        <taxon>Glossata</taxon>
        <taxon>Ditrysia</taxon>
        <taxon>Bombycoidea</taxon>
        <taxon>Sphingidae</taxon>
        <taxon>Sphinginae</taxon>
        <taxon>Sphingini</taxon>
        <taxon>Manduca</taxon>
    </lineage>
</organism>
<feature type="compositionally biased region" description="Polar residues" evidence="1">
    <location>
        <begin position="250"/>
        <end position="273"/>
    </location>
</feature>
<protein>
    <submittedName>
        <fullName evidence="4">Uncharacterized protein</fullName>
    </submittedName>
</protein>
<name>A0A922CPU7_MANSE</name>
<keyword evidence="2" id="KW-1133">Transmembrane helix</keyword>
<evidence type="ECO:0000256" key="1">
    <source>
        <dbReference type="SAM" id="MobiDB-lite"/>
    </source>
</evidence>
<dbReference type="Proteomes" id="UP000791440">
    <property type="component" value="Unassembled WGS sequence"/>
</dbReference>
<feature type="transmembrane region" description="Helical" evidence="2">
    <location>
        <begin position="399"/>
        <end position="422"/>
    </location>
</feature>
<dbReference type="EMBL" id="JH668451">
    <property type="protein sequence ID" value="KAG6453845.1"/>
    <property type="molecule type" value="Genomic_DNA"/>
</dbReference>
<keyword evidence="5" id="KW-1185">Reference proteome</keyword>
<keyword evidence="2" id="KW-0472">Membrane</keyword>
<comment type="caution">
    <text evidence="4">The sequence shown here is derived from an EMBL/GenBank/DDBJ whole genome shotgun (WGS) entry which is preliminary data.</text>
</comment>